<sequence>MNSSVPAKTLTGLCSILVAKPKSLIFISLSPSSTARHLRHRPLDVVVAHPEAEKKGYHEMAAKKGIECPTWRPRSKLTSEIQLHLCGSLFTLDKELLALKSAKIAKLLQKNPHEDLSLQLRDIPADQESMELVGRFCHGFEINLSTENVVRVACVAQYLGMTDSHCPNNLLRKTISFFEQQIITSWNNSIKALKSAENVLQQALHLGLIDYCVQSIISKVLDNPRLLGEPIKNLISDDDDDSVENEKAFRPNARRKLFDIDWKSEDLATLSLRLYAHIIQTMIQHQVPQEYLAANMCQYAKTWIFSNEKIGDDMPTYKTNSQREIVEALVRLLPNQRDIVSCAFLFELLKFAIALDATPECKNGLEIRIGKQLDQATVKDLLIPSQGYAKDEQYDTECVRRILKNFYCNYTGPDPTALNLVAELIDEFLAEISADIDLKLSTFLEIADMSIAASSGTQRTSDGIYRAIDVYLDKHRHLTEFEREKLCKVLDCNKLSAEACEHAAQNERLPVRVVVQVLFVAQLKLREAIPKEVQVSDGRLLKMEEEEDDGMRMSCGEEEVRAEIVKMGSKVMELEKECHVMRSEMQRGGGCSGVKRKKVSMWKEMKRKFGCVTSMHDCNCHVKKKKVHPR</sequence>
<keyword evidence="6" id="KW-1185">Reference proteome</keyword>
<comment type="pathway">
    <text evidence="1">Protein modification; protein ubiquitination.</text>
</comment>
<evidence type="ECO:0000256" key="2">
    <source>
        <dbReference type="ARBA" id="ARBA00022786"/>
    </source>
</evidence>
<proteinExistence type="inferred from homology"/>
<name>A0ABR0U9U7_REHGL</name>
<dbReference type="PROSITE" id="PS51649">
    <property type="entry name" value="NPH3"/>
    <property type="match status" value="1"/>
</dbReference>
<evidence type="ECO:0000256" key="3">
    <source>
        <dbReference type="PROSITE-ProRule" id="PRU00982"/>
    </source>
</evidence>
<feature type="domain" description="NPH3" evidence="4">
    <location>
        <begin position="261"/>
        <end position="524"/>
    </location>
</feature>
<evidence type="ECO:0000313" key="6">
    <source>
        <dbReference type="Proteomes" id="UP001318860"/>
    </source>
</evidence>
<evidence type="ECO:0000313" key="5">
    <source>
        <dbReference type="EMBL" id="KAK6119288.1"/>
    </source>
</evidence>
<comment type="similarity">
    <text evidence="3">Belongs to the NPH3 family.</text>
</comment>
<dbReference type="SUPFAM" id="SSF54695">
    <property type="entry name" value="POZ domain"/>
    <property type="match status" value="1"/>
</dbReference>
<dbReference type="PANTHER" id="PTHR32370">
    <property type="entry name" value="OS12G0117600 PROTEIN"/>
    <property type="match status" value="1"/>
</dbReference>
<reference evidence="5 6" key="1">
    <citation type="journal article" date="2021" name="Comput. Struct. Biotechnol. J.">
        <title>De novo genome assembly of the potent medicinal plant Rehmannia glutinosa using nanopore technology.</title>
        <authorList>
            <person name="Ma L."/>
            <person name="Dong C."/>
            <person name="Song C."/>
            <person name="Wang X."/>
            <person name="Zheng X."/>
            <person name="Niu Y."/>
            <person name="Chen S."/>
            <person name="Feng W."/>
        </authorList>
    </citation>
    <scope>NUCLEOTIDE SEQUENCE [LARGE SCALE GENOMIC DNA]</scope>
    <source>
        <strain evidence="5">DH-2019</strain>
    </source>
</reference>
<dbReference type="Proteomes" id="UP001318860">
    <property type="component" value="Unassembled WGS sequence"/>
</dbReference>
<accession>A0ABR0U9U7</accession>
<keyword evidence="2" id="KW-0833">Ubl conjugation pathway</keyword>
<gene>
    <name evidence="5" type="ORF">DH2020_046976</name>
</gene>
<evidence type="ECO:0000259" key="4">
    <source>
        <dbReference type="PROSITE" id="PS51649"/>
    </source>
</evidence>
<organism evidence="5 6">
    <name type="scientific">Rehmannia glutinosa</name>
    <name type="common">Chinese foxglove</name>
    <dbReference type="NCBI Taxonomy" id="99300"/>
    <lineage>
        <taxon>Eukaryota</taxon>
        <taxon>Viridiplantae</taxon>
        <taxon>Streptophyta</taxon>
        <taxon>Embryophyta</taxon>
        <taxon>Tracheophyta</taxon>
        <taxon>Spermatophyta</taxon>
        <taxon>Magnoliopsida</taxon>
        <taxon>eudicotyledons</taxon>
        <taxon>Gunneridae</taxon>
        <taxon>Pentapetalae</taxon>
        <taxon>asterids</taxon>
        <taxon>lamiids</taxon>
        <taxon>Lamiales</taxon>
        <taxon>Orobanchaceae</taxon>
        <taxon>Rehmannieae</taxon>
        <taxon>Rehmannia</taxon>
    </lineage>
</organism>
<dbReference type="InterPro" id="IPR043454">
    <property type="entry name" value="NPH3/RPT2-like"/>
</dbReference>
<evidence type="ECO:0000256" key="1">
    <source>
        <dbReference type="ARBA" id="ARBA00004906"/>
    </source>
</evidence>
<dbReference type="InterPro" id="IPR027356">
    <property type="entry name" value="NPH3_dom"/>
</dbReference>
<protein>
    <recommendedName>
        <fullName evidence="4">NPH3 domain-containing protein</fullName>
    </recommendedName>
</protein>
<dbReference type="Pfam" id="PF03000">
    <property type="entry name" value="NPH3"/>
    <property type="match status" value="1"/>
</dbReference>
<comment type="caution">
    <text evidence="5">The sequence shown here is derived from an EMBL/GenBank/DDBJ whole genome shotgun (WGS) entry which is preliminary data.</text>
</comment>
<dbReference type="EMBL" id="JABTTQ020003235">
    <property type="protein sequence ID" value="KAK6119288.1"/>
    <property type="molecule type" value="Genomic_DNA"/>
</dbReference>
<dbReference type="InterPro" id="IPR011333">
    <property type="entry name" value="SKP1/BTB/POZ_sf"/>
</dbReference>